<evidence type="ECO:0000313" key="1">
    <source>
        <dbReference type="EMBL" id="KKN32804.1"/>
    </source>
</evidence>
<proteinExistence type="predicted"/>
<sequence>MAIKLVAIFLVAMVVFIVGARWVPQRPSTLHEVVVRIKPNIDEFVKALAKLSIALVDMAGATKRMVRAYRKEQS</sequence>
<protein>
    <submittedName>
        <fullName evidence="1">Uncharacterized protein</fullName>
    </submittedName>
</protein>
<accession>A0A0F9PRI5</accession>
<dbReference type="AlphaFoldDB" id="A0A0F9PRI5"/>
<gene>
    <name evidence="1" type="ORF">LCGC14_0809950</name>
</gene>
<dbReference type="EMBL" id="LAZR01002227">
    <property type="protein sequence ID" value="KKN32804.1"/>
    <property type="molecule type" value="Genomic_DNA"/>
</dbReference>
<organism evidence="1">
    <name type="scientific">marine sediment metagenome</name>
    <dbReference type="NCBI Taxonomy" id="412755"/>
    <lineage>
        <taxon>unclassified sequences</taxon>
        <taxon>metagenomes</taxon>
        <taxon>ecological metagenomes</taxon>
    </lineage>
</organism>
<reference evidence="1" key="1">
    <citation type="journal article" date="2015" name="Nature">
        <title>Complex archaea that bridge the gap between prokaryotes and eukaryotes.</title>
        <authorList>
            <person name="Spang A."/>
            <person name="Saw J.H."/>
            <person name="Jorgensen S.L."/>
            <person name="Zaremba-Niedzwiedzka K."/>
            <person name="Martijn J."/>
            <person name="Lind A.E."/>
            <person name="van Eijk R."/>
            <person name="Schleper C."/>
            <person name="Guy L."/>
            <person name="Ettema T.J."/>
        </authorList>
    </citation>
    <scope>NUCLEOTIDE SEQUENCE</scope>
</reference>
<name>A0A0F9PRI5_9ZZZZ</name>
<comment type="caution">
    <text evidence="1">The sequence shown here is derived from an EMBL/GenBank/DDBJ whole genome shotgun (WGS) entry which is preliminary data.</text>
</comment>